<organism evidence="10 11">
    <name type="scientific">Streptodolium elevatio</name>
    <dbReference type="NCBI Taxonomy" id="3157996"/>
    <lineage>
        <taxon>Bacteria</taxon>
        <taxon>Bacillati</taxon>
        <taxon>Actinomycetota</taxon>
        <taxon>Actinomycetes</taxon>
        <taxon>Kitasatosporales</taxon>
        <taxon>Streptomycetaceae</taxon>
        <taxon>Streptodolium</taxon>
    </lineage>
</organism>
<dbReference type="InterPro" id="IPR013325">
    <property type="entry name" value="RNA_pol_sigma_r2"/>
</dbReference>
<dbReference type="InterPro" id="IPR013249">
    <property type="entry name" value="RNA_pol_sigma70_r4_t2"/>
</dbReference>
<keyword evidence="11" id="KW-1185">Reference proteome</keyword>
<evidence type="ECO:0000256" key="6">
    <source>
        <dbReference type="RuleBase" id="RU000716"/>
    </source>
</evidence>
<sequence>MSTLTDRSTGRQPGGEGEESPAERDARFERDALAHLNRLYAAGLRMTGSRAEAEDLVQETYLRAYRLFPRLSCDADLAAFLFRVQNNVWLNSYRSARPTSAAPLPDFSDGQYWRSSEVEALERMTDEAVTTALGALAPELRVVLYFADVEGYSYQEIADITDTPRGIVMTRLFQARRRLRTLLTNHALRRACA</sequence>
<dbReference type="Gene3D" id="1.10.10.10">
    <property type="entry name" value="Winged helix-like DNA-binding domain superfamily/Winged helix DNA-binding domain"/>
    <property type="match status" value="1"/>
</dbReference>
<dbReference type="EMBL" id="JBEZFP010000007">
    <property type="protein sequence ID" value="MEU8132704.1"/>
    <property type="molecule type" value="Genomic_DNA"/>
</dbReference>
<gene>
    <name evidence="10" type="ORF">AB0C36_04260</name>
</gene>
<feature type="domain" description="RNA polymerase sigma factor 70 region 4 type 2" evidence="9">
    <location>
        <begin position="127"/>
        <end position="179"/>
    </location>
</feature>
<feature type="compositionally biased region" description="Polar residues" evidence="7">
    <location>
        <begin position="1"/>
        <end position="11"/>
    </location>
</feature>
<keyword evidence="3 6" id="KW-0731">Sigma factor</keyword>
<dbReference type="NCBIfam" id="TIGR02937">
    <property type="entry name" value="sigma70-ECF"/>
    <property type="match status" value="1"/>
</dbReference>
<name>A0ABV3DAD1_9ACTN</name>
<protein>
    <recommendedName>
        <fullName evidence="6">RNA polymerase sigma factor</fullName>
    </recommendedName>
</protein>
<proteinExistence type="inferred from homology"/>
<dbReference type="InterPro" id="IPR014284">
    <property type="entry name" value="RNA_pol_sigma-70_dom"/>
</dbReference>
<dbReference type="InterPro" id="IPR039425">
    <property type="entry name" value="RNA_pol_sigma-70-like"/>
</dbReference>
<evidence type="ECO:0000256" key="2">
    <source>
        <dbReference type="ARBA" id="ARBA00023015"/>
    </source>
</evidence>
<dbReference type="Pfam" id="PF04542">
    <property type="entry name" value="Sigma70_r2"/>
    <property type="match status" value="1"/>
</dbReference>
<evidence type="ECO:0000259" key="9">
    <source>
        <dbReference type="Pfam" id="PF08281"/>
    </source>
</evidence>
<evidence type="ECO:0000256" key="4">
    <source>
        <dbReference type="ARBA" id="ARBA00023125"/>
    </source>
</evidence>
<feature type="domain" description="RNA polymerase sigma-70 region 2" evidence="8">
    <location>
        <begin position="34"/>
        <end position="97"/>
    </location>
</feature>
<dbReference type="CDD" id="cd06171">
    <property type="entry name" value="Sigma70_r4"/>
    <property type="match status" value="1"/>
</dbReference>
<dbReference type="InterPro" id="IPR007627">
    <property type="entry name" value="RNA_pol_sigma70_r2"/>
</dbReference>
<feature type="region of interest" description="Disordered" evidence="7">
    <location>
        <begin position="1"/>
        <end position="25"/>
    </location>
</feature>
<evidence type="ECO:0000313" key="11">
    <source>
        <dbReference type="Proteomes" id="UP001551482"/>
    </source>
</evidence>
<dbReference type="SUPFAM" id="SSF88659">
    <property type="entry name" value="Sigma3 and sigma4 domains of RNA polymerase sigma factors"/>
    <property type="match status" value="1"/>
</dbReference>
<dbReference type="Gene3D" id="1.10.1740.10">
    <property type="match status" value="1"/>
</dbReference>
<evidence type="ECO:0000256" key="5">
    <source>
        <dbReference type="ARBA" id="ARBA00023163"/>
    </source>
</evidence>
<evidence type="ECO:0000256" key="3">
    <source>
        <dbReference type="ARBA" id="ARBA00023082"/>
    </source>
</evidence>
<reference evidence="10 11" key="1">
    <citation type="submission" date="2024-06" db="EMBL/GenBank/DDBJ databases">
        <title>The Natural Products Discovery Center: Release of the First 8490 Sequenced Strains for Exploring Actinobacteria Biosynthetic Diversity.</title>
        <authorList>
            <person name="Kalkreuter E."/>
            <person name="Kautsar S.A."/>
            <person name="Yang D."/>
            <person name="Bader C.D."/>
            <person name="Teijaro C.N."/>
            <person name="Fluegel L."/>
            <person name="Davis C.M."/>
            <person name="Simpson J.R."/>
            <person name="Lauterbach L."/>
            <person name="Steele A.D."/>
            <person name="Gui C."/>
            <person name="Meng S."/>
            <person name="Li G."/>
            <person name="Viehrig K."/>
            <person name="Ye F."/>
            <person name="Su P."/>
            <person name="Kiefer A.F."/>
            <person name="Nichols A."/>
            <person name="Cepeda A.J."/>
            <person name="Yan W."/>
            <person name="Fan B."/>
            <person name="Jiang Y."/>
            <person name="Adhikari A."/>
            <person name="Zheng C.-J."/>
            <person name="Schuster L."/>
            <person name="Cowan T.M."/>
            <person name="Smanski M.J."/>
            <person name="Chevrette M.G."/>
            <person name="De Carvalho L.P.S."/>
            <person name="Shen B."/>
        </authorList>
    </citation>
    <scope>NUCLEOTIDE SEQUENCE [LARGE SCALE GENOMIC DNA]</scope>
    <source>
        <strain evidence="10 11">NPDC048946</strain>
    </source>
</reference>
<accession>A0ABV3DAD1</accession>
<dbReference type="Pfam" id="PF08281">
    <property type="entry name" value="Sigma70_r4_2"/>
    <property type="match status" value="1"/>
</dbReference>
<keyword evidence="4 6" id="KW-0238">DNA-binding</keyword>
<keyword evidence="5 6" id="KW-0804">Transcription</keyword>
<dbReference type="SUPFAM" id="SSF88946">
    <property type="entry name" value="Sigma2 domain of RNA polymerase sigma factors"/>
    <property type="match status" value="1"/>
</dbReference>
<evidence type="ECO:0000256" key="1">
    <source>
        <dbReference type="ARBA" id="ARBA00010641"/>
    </source>
</evidence>
<dbReference type="PANTHER" id="PTHR43133">
    <property type="entry name" value="RNA POLYMERASE ECF-TYPE SIGMA FACTO"/>
    <property type="match status" value="1"/>
</dbReference>
<comment type="caution">
    <text evidence="10">The sequence shown here is derived from an EMBL/GenBank/DDBJ whole genome shotgun (WGS) entry which is preliminary data.</text>
</comment>
<dbReference type="Proteomes" id="UP001551482">
    <property type="component" value="Unassembled WGS sequence"/>
</dbReference>
<evidence type="ECO:0000259" key="8">
    <source>
        <dbReference type="Pfam" id="PF04542"/>
    </source>
</evidence>
<dbReference type="PANTHER" id="PTHR43133:SF59">
    <property type="entry name" value="ECF RNA POLYMERASE SIGMA FACTOR SIGR"/>
    <property type="match status" value="1"/>
</dbReference>
<dbReference type="InterPro" id="IPR013324">
    <property type="entry name" value="RNA_pol_sigma_r3/r4-like"/>
</dbReference>
<dbReference type="InterPro" id="IPR036388">
    <property type="entry name" value="WH-like_DNA-bd_sf"/>
</dbReference>
<keyword evidence="2 6" id="KW-0805">Transcription regulation</keyword>
<evidence type="ECO:0000256" key="7">
    <source>
        <dbReference type="SAM" id="MobiDB-lite"/>
    </source>
</evidence>
<comment type="similarity">
    <text evidence="1 6">Belongs to the sigma-70 factor family. ECF subfamily.</text>
</comment>
<dbReference type="RefSeq" id="WP_358348965.1">
    <property type="nucleotide sequence ID" value="NZ_JBEZFP010000007.1"/>
</dbReference>
<evidence type="ECO:0000313" key="10">
    <source>
        <dbReference type="EMBL" id="MEU8132704.1"/>
    </source>
</evidence>
<dbReference type="InterPro" id="IPR000838">
    <property type="entry name" value="RNA_pol_sigma70_ECF_CS"/>
</dbReference>
<dbReference type="PROSITE" id="PS01063">
    <property type="entry name" value="SIGMA70_ECF"/>
    <property type="match status" value="1"/>
</dbReference>